<feature type="region of interest" description="Disordered" evidence="1">
    <location>
        <begin position="12"/>
        <end position="63"/>
    </location>
</feature>
<keyword evidence="3" id="KW-1185">Reference proteome</keyword>
<evidence type="ECO:0000256" key="1">
    <source>
        <dbReference type="SAM" id="MobiDB-lite"/>
    </source>
</evidence>
<feature type="compositionally biased region" description="Gly residues" evidence="1">
    <location>
        <begin position="28"/>
        <end position="37"/>
    </location>
</feature>
<gene>
    <name evidence="2" type="ORF">EPR50_G00220100</name>
</gene>
<reference evidence="2 3" key="1">
    <citation type="submission" date="2019-01" db="EMBL/GenBank/DDBJ databases">
        <title>A chromosome-scale genome assembly of the yellow perch, Perca flavescens.</title>
        <authorList>
            <person name="Feron R."/>
            <person name="Morvezen R."/>
            <person name="Bestin A."/>
            <person name="Haffray P."/>
            <person name="Klopp C."/>
            <person name="Zahm M."/>
            <person name="Cabau C."/>
            <person name="Roques C."/>
            <person name="Donnadieu C."/>
            <person name="Bouchez O."/>
            <person name="Christie M."/>
            <person name="Larson W."/>
            <person name="Guiguen Y."/>
        </authorList>
    </citation>
    <scope>NUCLEOTIDE SEQUENCE [LARGE SCALE GENOMIC DNA]</scope>
    <source>
        <strain evidence="2">YP-PL-M2</strain>
        <tissue evidence="2">Blood</tissue>
    </source>
</reference>
<accession>A0A484C024</accession>
<proteinExistence type="predicted"/>
<dbReference type="STRING" id="8167.A0A484C024"/>
<protein>
    <submittedName>
        <fullName evidence="2">Uncharacterized protein</fullName>
    </submittedName>
</protein>
<dbReference type="Proteomes" id="UP000295070">
    <property type="component" value="Chromosome 22"/>
</dbReference>
<evidence type="ECO:0000313" key="3">
    <source>
        <dbReference type="Proteomes" id="UP000295070"/>
    </source>
</evidence>
<dbReference type="EMBL" id="SCKG01000022">
    <property type="protein sequence ID" value="TDG96998.1"/>
    <property type="molecule type" value="Genomic_DNA"/>
</dbReference>
<dbReference type="AlphaFoldDB" id="A0A484C024"/>
<name>A0A484C024_PERFV</name>
<sequence>MGERFLVVPVDGGVGVARDGEHDPAPDTGGGGGGGGSSSSSSEGVTVEEKEAGEDSVFEPQDPNAVVPILEYNREPNKYGKTAGRYKLRVPLLISSI</sequence>
<comment type="caution">
    <text evidence="2">The sequence shown here is derived from an EMBL/GenBank/DDBJ whole genome shotgun (WGS) entry which is preliminary data.</text>
</comment>
<evidence type="ECO:0000313" key="2">
    <source>
        <dbReference type="EMBL" id="TDG96998.1"/>
    </source>
</evidence>
<organism evidence="2 3">
    <name type="scientific">Perca flavescens</name>
    <name type="common">American yellow perch</name>
    <name type="synonym">Morone flavescens</name>
    <dbReference type="NCBI Taxonomy" id="8167"/>
    <lineage>
        <taxon>Eukaryota</taxon>
        <taxon>Metazoa</taxon>
        <taxon>Chordata</taxon>
        <taxon>Craniata</taxon>
        <taxon>Vertebrata</taxon>
        <taxon>Euteleostomi</taxon>
        <taxon>Actinopterygii</taxon>
        <taxon>Neopterygii</taxon>
        <taxon>Teleostei</taxon>
        <taxon>Neoteleostei</taxon>
        <taxon>Acanthomorphata</taxon>
        <taxon>Eupercaria</taxon>
        <taxon>Perciformes</taxon>
        <taxon>Percoidei</taxon>
        <taxon>Percidae</taxon>
        <taxon>Percinae</taxon>
        <taxon>Perca</taxon>
    </lineage>
</organism>